<name>A0A9R1WPG8_LACSA</name>
<accession>A0A9R1WPG8</accession>
<keyword evidence="2" id="KW-1185">Reference proteome</keyword>
<evidence type="ECO:0000313" key="1">
    <source>
        <dbReference type="EMBL" id="KAJ0226470.1"/>
    </source>
</evidence>
<sequence>MNESRGGFENTRATGTDTENFKRDWIGYIGEKDADFMINKLMNKKDFSFDYSVGSNRELTVLFWADEEAKRNYFAFGDVLGFNATYRINK</sequence>
<dbReference type="AlphaFoldDB" id="A0A9R1WPG8"/>
<organism evidence="1 2">
    <name type="scientific">Lactuca sativa</name>
    <name type="common">Garden lettuce</name>
    <dbReference type="NCBI Taxonomy" id="4236"/>
    <lineage>
        <taxon>Eukaryota</taxon>
        <taxon>Viridiplantae</taxon>
        <taxon>Streptophyta</taxon>
        <taxon>Embryophyta</taxon>
        <taxon>Tracheophyta</taxon>
        <taxon>Spermatophyta</taxon>
        <taxon>Magnoliopsida</taxon>
        <taxon>eudicotyledons</taxon>
        <taxon>Gunneridae</taxon>
        <taxon>Pentapetalae</taxon>
        <taxon>asterids</taxon>
        <taxon>campanulids</taxon>
        <taxon>Asterales</taxon>
        <taxon>Asteraceae</taxon>
        <taxon>Cichorioideae</taxon>
        <taxon>Cichorieae</taxon>
        <taxon>Lactucinae</taxon>
        <taxon>Lactuca</taxon>
    </lineage>
</organism>
<dbReference type="Proteomes" id="UP000235145">
    <property type="component" value="Unassembled WGS sequence"/>
</dbReference>
<evidence type="ECO:0000313" key="2">
    <source>
        <dbReference type="Proteomes" id="UP000235145"/>
    </source>
</evidence>
<protein>
    <submittedName>
        <fullName evidence="1">Uncharacterized protein</fullName>
    </submittedName>
</protein>
<comment type="caution">
    <text evidence="1">The sequence shown here is derived from an EMBL/GenBank/DDBJ whole genome shotgun (WGS) entry which is preliminary data.</text>
</comment>
<gene>
    <name evidence="1" type="ORF">LSAT_V11C100043550</name>
</gene>
<dbReference type="PANTHER" id="PTHR47718:SF17">
    <property type="entry name" value="PROTEIN FAR1-RELATED SEQUENCE 5-LIKE"/>
    <property type="match status" value="1"/>
</dbReference>
<dbReference type="PANTHER" id="PTHR47718">
    <property type="entry name" value="OS01G0519700 PROTEIN"/>
    <property type="match status" value="1"/>
</dbReference>
<dbReference type="EMBL" id="NBSK02000001">
    <property type="protein sequence ID" value="KAJ0226470.1"/>
    <property type="molecule type" value="Genomic_DNA"/>
</dbReference>
<reference evidence="1 2" key="1">
    <citation type="journal article" date="2017" name="Nat. Commun.">
        <title>Genome assembly with in vitro proximity ligation data and whole-genome triplication in lettuce.</title>
        <authorList>
            <person name="Reyes-Chin-Wo S."/>
            <person name="Wang Z."/>
            <person name="Yang X."/>
            <person name="Kozik A."/>
            <person name="Arikit S."/>
            <person name="Song C."/>
            <person name="Xia L."/>
            <person name="Froenicke L."/>
            <person name="Lavelle D.O."/>
            <person name="Truco M.J."/>
            <person name="Xia R."/>
            <person name="Zhu S."/>
            <person name="Xu C."/>
            <person name="Xu H."/>
            <person name="Xu X."/>
            <person name="Cox K."/>
            <person name="Korf I."/>
            <person name="Meyers B.C."/>
            <person name="Michelmore R.W."/>
        </authorList>
    </citation>
    <scope>NUCLEOTIDE SEQUENCE [LARGE SCALE GENOMIC DNA]</scope>
    <source>
        <strain evidence="2">cv. Salinas</strain>
        <tissue evidence="1">Seedlings</tissue>
    </source>
</reference>
<proteinExistence type="predicted"/>